<dbReference type="KEGG" id="mvl:KOY49_02330"/>
<dbReference type="InterPro" id="IPR020574">
    <property type="entry name" value="Ribosomal_uS9_CS"/>
</dbReference>
<evidence type="ECO:0000313" key="7">
    <source>
        <dbReference type="Proteomes" id="UP000677117"/>
    </source>
</evidence>
<dbReference type="InterPro" id="IPR023035">
    <property type="entry name" value="Ribosomal_uS9_bac/plastid"/>
</dbReference>
<evidence type="ECO:0000256" key="3">
    <source>
        <dbReference type="ARBA" id="ARBA00023274"/>
    </source>
</evidence>
<dbReference type="Proteomes" id="UP000677117">
    <property type="component" value="Chromosome"/>
</dbReference>
<accession>A0A8F1MC12</accession>
<evidence type="ECO:0000256" key="4">
    <source>
        <dbReference type="RuleBase" id="RU003815"/>
    </source>
</evidence>
<name>A0A8F1MC12_9BACT</name>
<dbReference type="GO" id="GO:0003735">
    <property type="term" value="F:structural constituent of ribosome"/>
    <property type="evidence" value="ECO:0007669"/>
    <property type="project" value="InterPro"/>
</dbReference>
<dbReference type="PROSITE" id="PS00360">
    <property type="entry name" value="RIBOSOMAL_S9"/>
    <property type="match status" value="1"/>
</dbReference>
<dbReference type="InterPro" id="IPR014721">
    <property type="entry name" value="Ribsml_uS5_D2-typ_fold_subgr"/>
</dbReference>
<protein>
    <recommendedName>
        <fullName evidence="5">30S ribosomal protein S9</fullName>
    </recommendedName>
</protein>
<comment type="similarity">
    <text evidence="1 4">Belongs to the universal ribosomal protein uS9 family.</text>
</comment>
<evidence type="ECO:0000256" key="2">
    <source>
        <dbReference type="ARBA" id="ARBA00022980"/>
    </source>
</evidence>
<dbReference type="GO" id="GO:0005737">
    <property type="term" value="C:cytoplasm"/>
    <property type="evidence" value="ECO:0007669"/>
    <property type="project" value="UniProtKB-ARBA"/>
</dbReference>
<evidence type="ECO:0000256" key="1">
    <source>
        <dbReference type="ARBA" id="ARBA00005251"/>
    </source>
</evidence>
<dbReference type="EMBL" id="CP076459">
    <property type="protein sequence ID" value="QWQ31803.1"/>
    <property type="molecule type" value="Genomic_DNA"/>
</dbReference>
<keyword evidence="3 4" id="KW-0687">Ribonucleoprotein</keyword>
<dbReference type="InterPro" id="IPR000754">
    <property type="entry name" value="Ribosomal_uS9"/>
</dbReference>
<dbReference type="InterPro" id="IPR020568">
    <property type="entry name" value="Ribosomal_Su5_D2-typ_SF"/>
</dbReference>
<gene>
    <name evidence="6" type="primary">rpsI</name>
    <name evidence="6" type="ORF">KOY49_02330</name>
</gene>
<dbReference type="NCBIfam" id="NF001099">
    <property type="entry name" value="PRK00132.1"/>
    <property type="match status" value="1"/>
</dbReference>
<dbReference type="PANTHER" id="PTHR21569">
    <property type="entry name" value="RIBOSOMAL PROTEIN S9"/>
    <property type="match status" value="1"/>
</dbReference>
<sequence length="156" mass="17154">MAADTYFYGLGRRKSASASVRLLPGKGTITINGKPAAEYLDGNKTLLAEVTDPLAIVSKQKEFDVTILVKGGGLAGQVDAIKLGIAKALTAAHADLRPVLKKAELLKRDPREKRALKKYGLRSARKRRLDSLSVSTEKGYHKILRFICRRSIFIVY</sequence>
<proteinExistence type="inferred from homology"/>
<dbReference type="Gene3D" id="3.30.230.10">
    <property type="match status" value="1"/>
</dbReference>
<organism evidence="6 7">
    <name type="scientific">Candidatus Minimicrobia vallesae</name>
    <dbReference type="NCBI Taxonomy" id="2841264"/>
    <lineage>
        <taxon>Bacteria</taxon>
        <taxon>Candidatus Saccharimonadota</taxon>
        <taxon>Candidatus Saccharimonadota incertae sedis</taxon>
        <taxon>Candidatus Minimicrobia</taxon>
    </lineage>
</organism>
<dbReference type="PANTHER" id="PTHR21569:SF1">
    <property type="entry name" value="SMALL RIBOSOMAL SUBUNIT PROTEIN US9M"/>
    <property type="match status" value="1"/>
</dbReference>
<evidence type="ECO:0000313" key="6">
    <source>
        <dbReference type="EMBL" id="QWQ31803.1"/>
    </source>
</evidence>
<dbReference type="GO" id="GO:0003723">
    <property type="term" value="F:RNA binding"/>
    <property type="evidence" value="ECO:0007669"/>
    <property type="project" value="TreeGrafter"/>
</dbReference>
<dbReference type="GO" id="GO:0006412">
    <property type="term" value="P:translation"/>
    <property type="evidence" value="ECO:0007669"/>
    <property type="project" value="InterPro"/>
</dbReference>
<keyword evidence="7" id="KW-1185">Reference proteome</keyword>
<reference evidence="6" key="1">
    <citation type="submission" date="2021-06" db="EMBL/GenBank/DDBJ databases">
        <title>An adapted protocol for Saccharibacteria cultivation: two new species join this phylum of Candidate Phyla Radiations.</title>
        <authorList>
            <person name="Ibrahim A."/>
            <person name="Maatouk M."/>
            <person name="Raoult D."/>
            <person name="Bittar F."/>
        </authorList>
    </citation>
    <scope>NUCLEOTIDE SEQUENCE</scope>
    <source>
        <strain evidence="6">IHU2</strain>
    </source>
</reference>
<keyword evidence="2 4" id="KW-0689">Ribosomal protein</keyword>
<dbReference type="Pfam" id="PF00380">
    <property type="entry name" value="Ribosomal_S9"/>
    <property type="match status" value="1"/>
</dbReference>
<evidence type="ECO:0000256" key="5">
    <source>
        <dbReference type="RuleBase" id="RU003816"/>
    </source>
</evidence>
<dbReference type="GO" id="GO:0015935">
    <property type="term" value="C:small ribosomal subunit"/>
    <property type="evidence" value="ECO:0007669"/>
    <property type="project" value="TreeGrafter"/>
</dbReference>
<dbReference type="RefSeq" id="WP_332873930.1">
    <property type="nucleotide sequence ID" value="NZ_CP076459.1"/>
</dbReference>
<dbReference type="SUPFAM" id="SSF54211">
    <property type="entry name" value="Ribosomal protein S5 domain 2-like"/>
    <property type="match status" value="1"/>
</dbReference>
<dbReference type="AlphaFoldDB" id="A0A8F1MC12"/>